<protein>
    <submittedName>
        <fullName evidence="1">Uncharacterized protein</fullName>
    </submittedName>
</protein>
<evidence type="ECO:0000313" key="2">
    <source>
        <dbReference type="Proteomes" id="UP001597180"/>
    </source>
</evidence>
<evidence type="ECO:0000313" key="1">
    <source>
        <dbReference type="EMBL" id="MFD1219617.1"/>
    </source>
</evidence>
<dbReference type="Proteomes" id="UP001597180">
    <property type="component" value="Unassembled WGS sequence"/>
</dbReference>
<keyword evidence="2" id="KW-1185">Reference proteome</keyword>
<gene>
    <name evidence="1" type="ORF">ACFQ4B_05770</name>
</gene>
<reference evidence="2" key="1">
    <citation type="journal article" date="2019" name="Int. J. Syst. Evol. Microbiol.">
        <title>The Global Catalogue of Microorganisms (GCM) 10K type strain sequencing project: providing services to taxonomists for standard genome sequencing and annotation.</title>
        <authorList>
            <consortium name="The Broad Institute Genomics Platform"/>
            <consortium name="The Broad Institute Genome Sequencing Center for Infectious Disease"/>
            <person name="Wu L."/>
            <person name="Ma J."/>
        </authorList>
    </citation>
    <scope>NUCLEOTIDE SEQUENCE [LARGE SCALE GENOMIC DNA]</scope>
    <source>
        <strain evidence="2">CCUG 53270</strain>
    </source>
</reference>
<accession>A0ABW3UH89</accession>
<comment type="caution">
    <text evidence="1">The sequence shown here is derived from an EMBL/GenBank/DDBJ whole genome shotgun (WGS) entry which is preliminary data.</text>
</comment>
<name>A0ABW3UH89_9BACL</name>
<dbReference type="RefSeq" id="WP_345594919.1">
    <property type="nucleotide sequence ID" value="NZ_BAABJG010000055.1"/>
</dbReference>
<proteinExistence type="predicted"/>
<dbReference type="EMBL" id="JBHTLU010000012">
    <property type="protein sequence ID" value="MFD1219617.1"/>
    <property type="molecule type" value="Genomic_DNA"/>
</dbReference>
<organism evidence="1 2">
    <name type="scientific">Paenibacillus vulneris</name>
    <dbReference type="NCBI Taxonomy" id="1133364"/>
    <lineage>
        <taxon>Bacteria</taxon>
        <taxon>Bacillati</taxon>
        <taxon>Bacillota</taxon>
        <taxon>Bacilli</taxon>
        <taxon>Bacillales</taxon>
        <taxon>Paenibacillaceae</taxon>
        <taxon>Paenibacillus</taxon>
    </lineage>
</organism>
<sequence length="64" mass="7591">MKIIRVDNYAREHVADKLVANNVTEFYGEKIVEFLNSLEHEHAEDFYKSVADDYVLWRGMEELV</sequence>